<dbReference type="GO" id="GO:0016301">
    <property type="term" value="F:kinase activity"/>
    <property type="evidence" value="ECO:0007669"/>
    <property type="project" value="UniProtKB-KW"/>
</dbReference>
<dbReference type="Gene3D" id="2.60.120.10">
    <property type="entry name" value="Jelly Rolls"/>
    <property type="match status" value="1"/>
</dbReference>
<evidence type="ECO:0000313" key="1">
    <source>
        <dbReference type="EMBL" id="SFS76278.1"/>
    </source>
</evidence>
<evidence type="ECO:0000313" key="2">
    <source>
        <dbReference type="Proteomes" id="UP000183209"/>
    </source>
</evidence>
<accession>A0A1I6SHR0</accession>
<organism evidence="1 2">
    <name type="scientific">Zhouia amylolytica</name>
    <dbReference type="NCBI Taxonomy" id="376730"/>
    <lineage>
        <taxon>Bacteria</taxon>
        <taxon>Pseudomonadati</taxon>
        <taxon>Bacteroidota</taxon>
        <taxon>Flavobacteriia</taxon>
        <taxon>Flavobacteriales</taxon>
        <taxon>Flavobacteriaceae</taxon>
        <taxon>Zhouia</taxon>
    </lineage>
</organism>
<protein>
    <submittedName>
        <fullName evidence="1">cAMP-binding domain of CRP or a regulatory subunit of cAMP-dependent protein kinases</fullName>
    </submittedName>
</protein>
<reference evidence="1 2" key="1">
    <citation type="submission" date="2016-10" db="EMBL/GenBank/DDBJ databases">
        <authorList>
            <person name="de Groot N.N."/>
        </authorList>
    </citation>
    <scope>NUCLEOTIDE SEQUENCE [LARGE SCALE GENOMIC DNA]</scope>
    <source>
        <strain evidence="1 2">CGMCC 1.6114</strain>
    </source>
</reference>
<dbReference type="EMBL" id="FPAG01000004">
    <property type="protein sequence ID" value="SFS76278.1"/>
    <property type="molecule type" value="Genomic_DNA"/>
</dbReference>
<sequence>MNKSVLNNYFHSLFPIEKEIVVQITEKFTSFKLHKNTVLIDKNEISSKTYFLEEGYMRSYILNEDNEEVTTNIYVAPCFVNDFLSFFKQQPTREIYQTITACSFWETSLENVQSNFHNIPEFREFSRLLFVINYHKLKDRTIEMASQKAETRYLNLLEQNPNVFQHIPLKVIASYLGITDSSLSRIRKDIGKY</sequence>
<dbReference type="OrthoDB" id="1044733at2"/>
<dbReference type="RefSeq" id="WP_074978105.1">
    <property type="nucleotide sequence ID" value="NZ_FPAG01000004.1"/>
</dbReference>
<dbReference type="SUPFAM" id="SSF51206">
    <property type="entry name" value="cAMP-binding domain-like"/>
    <property type="match status" value="1"/>
</dbReference>
<dbReference type="Proteomes" id="UP000183209">
    <property type="component" value="Unassembled WGS sequence"/>
</dbReference>
<dbReference type="InterPro" id="IPR018490">
    <property type="entry name" value="cNMP-bd_dom_sf"/>
</dbReference>
<gene>
    <name evidence="1" type="ORF">SAMN04487906_1611</name>
</gene>
<dbReference type="InterPro" id="IPR000595">
    <property type="entry name" value="cNMP-bd_dom"/>
</dbReference>
<proteinExistence type="predicted"/>
<keyword evidence="1" id="KW-0808">Transferase</keyword>
<dbReference type="AlphaFoldDB" id="A0A1I6SHR0"/>
<keyword evidence="1" id="KW-0418">Kinase</keyword>
<name>A0A1I6SHR0_9FLAO</name>
<dbReference type="CDD" id="cd00038">
    <property type="entry name" value="CAP_ED"/>
    <property type="match status" value="1"/>
</dbReference>
<dbReference type="InterPro" id="IPR014710">
    <property type="entry name" value="RmlC-like_jellyroll"/>
</dbReference>